<gene>
    <name evidence="4" type="primary">wcaJ_3</name>
    <name evidence="4" type="ORF">D791_03238</name>
</gene>
<reference evidence="4 5" key="2">
    <citation type="journal article" date="2015" name="Syst. Appl. Microbiol.">
        <title>Nitrincola nitratireducens sp. nov. isolated from a haloalkaline crater lake.</title>
        <authorList>
            <person name="Singh A."/>
            <person name="Vaidya B."/>
            <person name="Tanuku N.R."/>
            <person name="Pinnaka A.K."/>
        </authorList>
    </citation>
    <scope>NUCLEOTIDE SEQUENCE [LARGE SCALE GENOMIC DNA]</scope>
    <source>
        <strain evidence="4 5">AK23</strain>
    </source>
</reference>
<keyword evidence="2" id="KW-1133">Transmembrane helix</keyword>
<keyword evidence="5" id="KW-1185">Reference proteome</keyword>
<dbReference type="InterPro" id="IPR003362">
    <property type="entry name" value="Bact_transf"/>
</dbReference>
<organism evidence="4 5">
    <name type="scientific">Nitrincola nitratireducens</name>
    <dbReference type="NCBI Taxonomy" id="1229521"/>
    <lineage>
        <taxon>Bacteria</taxon>
        <taxon>Pseudomonadati</taxon>
        <taxon>Pseudomonadota</taxon>
        <taxon>Gammaproteobacteria</taxon>
        <taxon>Oceanospirillales</taxon>
        <taxon>Oceanospirillaceae</taxon>
        <taxon>Nitrincola</taxon>
    </lineage>
</organism>
<keyword evidence="4" id="KW-0808">Transferase</keyword>
<dbReference type="PANTHER" id="PTHR30576:SF10">
    <property type="entry name" value="SLL5057 PROTEIN"/>
    <property type="match status" value="1"/>
</dbReference>
<dbReference type="PANTHER" id="PTHR30576">
    <property type="entry name" value="COLANIC BIOSYNTHESIS UDP-GLUCOSE LIPID CARRIER TRANSFERASE"/>
    <property type="match status" value="1"/>
</dbReference>
<evidence type="ECO:0000256" key="2">
    <source>
        <dbReference type="SAM" id="Phobius"/>
    </source>
</evidence>
<dbReference type="Pfam" id="PF02397">
    <property type="entry name" value="Bac_transf"/>
    <property type="match status" value="1"/>
</dbReference>
<dbReference type="PATRIC" id="fig|1229521.3.peg.3274"/>
<dbReference type="GO" id="GO:0016780">
    <property type="term" value="F:phosphotransferase activity, for other substituted phosphate groups"/>
    <property type="evidence" value="ECO:0007669"/>
    <property type="project" value="TreeGrafter"/>
</dbReference>
<evidence type="ECO:0000256" key="1">
    <source>
        <dbReference type="ARBA" id="ARBA00006464"/>
    </source>
</evidence>
<comment type="caution">
    <text evidence="4">The sequence shown here is derived from an EMBL/GenBank/DDBJ whole genome shotgun (WGS) entry which is preliminary data.</text>
</comment>
<dbReference type="Proteomes" id="UP000019464">
    <property type="component" value="Unassembled WGS sequence"/>
</dbReference>
<sequence>MCNLLFYKSCEVKRNKHDSQFGCVIFGAWITVRGPIFLVLTIIGFFDTGSPIFRQTRVGRNLQPFTLVKFRTMKPETASVATHLANSSDITPFGHFLRRTKLDELPQLWNVLKGEMSLVGPRPCLFNQQELIQEREALGVFNVPPGITGLAQVNNVDMSTPAKLAAMDQQMIQNLNLRQYFRYIFLTVLGKGQGDRTVS</sequence>
<evidence type="ECO:0000313" key="4">
    <source>
        <dbReference type="EMBL" id="EXJ09743.1"/>
    </source>
</evidence>
<feature type="domain" description="Bacterial sugar transferase" evidence="3">
    <location>
        <begin position="29"/>
        <end position="188"/>
    </location>
</feature>
<dbReference type="EMBL" id="AONB01000020">
    <property type="protein sequence ID" value="EXJ09743.1"/>
    <property type="molecule type" value="Genomic_DNA"/>
</dbReference>
<dbReference type="AlphaFoldDB" id="W9UR92"/>
<protein>
    <submittedName>
        <fullName evidence="4">Putative colanic biosynthesis UDP-glucose lipid carrier transferase</fullName>
    </submittedName>
</protein>
<comment type="similarity">
    <text evidence="1">Belongs to the bacterial sugar transferase family.</text>
</comment>
<keyword evidence="2" id="KW-0812">Transmembrane</keyword>
<name>W9UR92_9GAMM</name>
<proteinExistence type="inferred from homology"/>
<dbReference type="STRING" id="1229521.D791_03238"/>
<evidence type="ECO:0000259" key="3">
    <source>
        <dbReference type="Pfam" id="PF02397"/>
    </source>
</evidence>
<keyword evidence="2" id="KW-0472">Membrane</keyword>
<reference evidence="5" key="1">
    <citation type="submission" date="2012-11" db="EMBL/GenBank/DDBJ databases">
        <authorList>
            <person name="Singh A."/>
            <person name="Pinnaka A.K."/>
            <person name="Vaidya B."/>
        </authorList>
    </citation>
    <scope>NUCLEOTIDE SEQUENCE [LARGE SCALE GENOMIC DNA]</scope>
    <source>
        <strain evidence="5">AK23</strain>
    </source>
</reference>
<feature type="transmembrane region" description="Helical" evidence="2">
    <location>
        <begin position="21"/>
        <end position="46"/>
    </location>
</feature>
<evidence type="ECO:0000313" key="5">
    <source>
        <dbReference type="Proteomes" id="UP000019464"/>
    </source>
</evidence>
<accession>W9UR92</accession>